<proteinExistence type="inferred from homology"/>
<dbReference type="InterPro" id="IPR012910">
    <property type="entry name" value="Plug_dom"/>
</dbReference>
<keyword evidence="12" id="KW-0732">Signal</keyword>
<keyword evidence="8 10" id="KW-0472">Membrane</keyword>
<dbReference type="RefSeq" id="WP_169047721.1">
    <property type="nucleotide sequence ID" value="NZ_JAVDRD010000007.1"/>
</dbReference>
<keyword evidence="6" id="KW-0408">Iron</keyword>
<evidence type="ECO:0000256" key="6">
    <source>
        <dbReference type="ARBA" id="ARBA00023004"/>
    </source>
</evidence>
<dbReference type="SMART" id="SM00965">
    <property type="entry name" value="STN"/>
    <property type="match status" value="1"/>
</dbReference>
<comment type="subcellular location">
    <subcellularLocation>
        <location evidence="1 10">Cell outer membrane</location>
        <topology evidence="1 10">Multi-pass membrane protein</topology>
    </subcellularLocation>
</comment>
<dbReference type="Pfam" id="PF07715">
    <property type="entry name" value="Plug"/>
    <property type="match status" value="1"/>
</dbReference>
<evidence type="ECO:0000256" key="3">
    <source>
        <dbReference type="ARBA" id="ARBA00022452"/>
    </source>
</evidence>
<protein>
    <submittedName>
        <fullName evidence="14">Outer membrane receptor protein involved in Fe transport</fullName>
    </submittedName>
</protein>
<keyword evidence="9 10" id="KW-0998">Cell outer membrane</keyword>
<dbReference type="SUPFAM" id="SSF56935">
    <property type="entry name" value="Porins"/>
    <property type="match status" value="1"/>
</dbReference>
<feature type="chain" id="PRO_5045410146" evidence="12">
    <location>
        <begin position="28"/>
        <end position="852"/>
    </location>
</feature>
<dbReference type="Gene3D" id="2.40.170.20">
    <property type="entry name" value="TonB-dependent receptor, beta-barrel domain"/>
    <property type="match status" value="1"/>
</dbReference>
<evidence type="ECO:0000313" key="15">
    <source>
        <dbReference type="Proteomes" id="UP001184150"/>
    </source>
</evidence>
<dbReference type="Proteomes" id="UP001184150">
    <property type="component" value="Unassembled WGS sequence"/>
</dbReference>
<evidence type="ECO:0000256" key="4">
    <source>
        <dbReference type="ARBA" id="ARBA00022496"/>
    </source>
</evidence>
<dbReference type="Pfam" id="PF07660">
    <property type="entry name" value="STN"/>
    <property type="match status" value="1"/>
</dbReference>
<dbReference type="PROSITE" id="PS52016">
    <property type="entry name" value="TONB_DEPENDENT_REC_3"/>
    <property type="match status" value="1"/>
</dbReference>
<accession>A0ABU1MPT4</accession>
<keyword evidence="5 10" id="KW-0812">Transmembrane</keyword>
<keyword evidence="4" id="KW-0410">Iron transport</keyword>
<comment type="similarity">
    <text evidence="10 11">Belongs to the TonB-dependent receptor family.</text>
</comment>
<evidence type="ECO:0000256" key="7">
    <source>
        <dbReference type="ARBA" id="ARBA00023077"/>
    </source>
</evidence>
<dbReference type="Gene3D" id="3.55.50.30">
    <property type="match status" value="1"/>
</dbReference>
<evidence type="ECO:0000256" key="12">
    <source>
        <dbReference type="SAM" id="SignalP"/>
    </source>
</evidence>
<evidence type="ECO:0000313" key="14">
    <source>
        <dbReference type="EMBL" id="MDR6512016.1"/>
    </source>
</evidence>
<sequence length="852" mass="89283">MSRRPGPQSFLLASAALLLIQPAVALAAPAPRYSFDLPAQDLGEALRAAAARAGWQIYAPAQAVNGRMAPPLHGTMSLPEAVATLLAGSGLVAHISGQTVTIRAAGTADAATQAASDAPIVVTGTRIRGAAVAAPVIQVSRADIVAAGQTDLGQALRALPQNFGGGQNPGVGAGAGGTNENVNMASSVNLRGLGADATLTLLNGHRLPYDSAYGGVDISAIPVAAVERIDVVADGSSALYGSDAVAGVVNVVLRPDYVGLATSTQIGTSTQGGDFQQQADLVTGTRWASGGMMLAYDFAHNSAIVARQRDFAGTLSADNTLYGEQRRHAVTATLHQDLAPGLTLRLDGSYSTRASQTAGGTDASRILYRPRVTMLSLAPELTAALGRDWTARILGTWGQDHTRLSSDFDITSSNPSINSGCICNRAWSAETNVEGPLFRTPGGTARLALGGGVRRNGFAYSVVSNGVTTQDYNVARSSRYAFGELNLPIIAPGNAVPGVTRLNLSAALRYEDYPGMARMTTPRLGLIYAPARAITIKASWGRSFKAPNLYQQYMGYQTYLLPGSWYGLPSGNLLLVSGGNTGLTPERARTWQAGVTVEPAAVPGLRVEASYFDVQYRDRVAEPFPGSIANALSNPGNAGLVTFSPSAPALTTLVAGSRPALVNYTGAAFDPAGVAVLVDDRYVNIARQAIRGIDLRATWKKPLDDRRTLAFDLAGAWLDSDQILSAGQPQTRLAGVIFQPANLRARGGVSYEDTRFSGAVHLNYIGALRDQRFATPARLSPQATADLALRYTVLPARRSGEDPGLVVSLTVNNLFDAQPPSIGQTGPTDTPFDSTNYSAIGRFIALGLARRW</sequence>
<dbReference type="Gene3D" id="2.170.130.10">
    <property type="entry name" value="TonB-dependent receptor, plug domain"/>
    <property type="match status" value="1"/>
</dbReference>
<keyword evidence="4" id="KW-0406">Ion transport</keyword>
<keyword evidence="3 10" id="KW-1134">Transmembrane beta strand</keyword>
<dbReference type="InterPro" id="IPR037066">
    <property type="entry name" value="Plug_dom_sf"/>
</dbReference>
<feature type="signal peptide" evidence="12">
    <location>
        <begin position="1"/>
        <end position="27"/>
    </location>
</feature>
<dbReference type="InterPro" id="IPR011662">
    <property type="entry name" value="Secretin/TonB_short_N"/>
</dbReference>
<keyword evidence="15" id="KW-1185">Reference proteome</keyword>
<evidence type="ECO:0000256" key="11">
    <source>
        <dbReference type="RuleBase" id="RU003357"/>
    </source>
</evidence>
<evidence type="ECO:0000256" key="2">
    <source>
        <dbReference type="ARBA" id="ARBA00022448"/>
    </source>
</evidence>
<feature type="domain" description="Secretin/TonB short N-terminal" evidence="13">
    <location>
        <begin position="55"/>
        <end position="105"/>
    </location>
</feature>
<evidence type="ECO:0000256" key="8">
    <source>
        <dbReference type="ARBA" id="ARBA00023136"/>
    </source>
</evidence>
<name>A0ABU1MPT4_9SPHN</name>
<evidence type="ECO:0000259" key="13">
    <source>
        <dbReference type="SMART" id="SM00965"/>
    </source>
</evidence>
<keyword evidence="7 11" id="KW-0798">TonB box</keyword>
<dbReference type="InterPro" id="IPR039426">
    <property type="entry name" value="TonB-dep_rcpt-like"/>
</dbReference>
<dbReference type="PANTHER" id="PTHR47234:SF3">
    <property type="entry name" value="SECRETIN_TONB SHORT N-TERMINAL DOMAIN-CONTAINING PROTEIN"/>
    <property type="match status" value="1"/>
</dbReference>
<dbReference type="EMBL" id="JAVDRD010000007">
    <property type="protein sequence ID" value="MDR6512016.1"/>
    <property type="molecule type" value="Genomic_DNA"/>
</dbReference>
<dbReference type="InterPro" id="IPR036942">
    <property type="entry name" value="Beta-barrel_TonB_sf"/>
</dbReference>
<evidence type="ECO:0000256" key="1">
    <source>
        <dbReference type="ARBA" id="ARBA00004571"/>
    </source>
</evidence>
<evidence type="ECO:0000256" key="5">
    <source>
        <dbReference type="ARBA" id="ARBA00022692"/>
    </source>
</evidence>
<comment type="caution">
    <text evidence="14">The sequence shown here is derived from an EMBL/GenBank/DDBJ whole genome shotgun (WGS) entry which is preliminary data.</text>
</comment>
<organism evidence="14 15">
    <name type="scientific">Novosphingobium capsulatum</name>
    <dbReference type="NCBI Taxonomy" id="13688"/>
    <lineage>
        <taxon>Bacteria</taxon>
        <taxon>Pseudomonadati</taxon>
        <taxon>Pseudomonadota</taxon>
        <taxon>Alphaproteobacteria</taxon>
        <taxon>Sphingomonadales</taxon>
        <taxon>Sphingomonadaceae</taxon>
        <taxon>Novosphingobium</taxon>
    </lineage>
</organism>
<dbReference type="Pfam" id="PF00593">
    <property type="entry name" value="TonB_dep_Rec_b-barrel"/>
    <property type="match status" value="1"/>
</dbReference>
<dbReference type="InterPro" id="IPR000531">
    <property type="entry name" value="Beta-barrel_TonB"/>
</dbReference>
<reference evidence="14 15" key="1">
    <citation type="submission" date="2023-07" db="EMBL/GenBank/DDBJ databases">
        <title>Sorghum-associated microbial communities from plants grown in Nebraska, USA.</title>
        <authorList>
            <person name="Schachtman D."/>
        </authorList>
    </citation>
    <scope>NUCLEOTIDE SEQUENCE [LARGE SCALE GENOMIC DNA]</scope>
    <source>
        <strain evidence="14 15">DS1027</strain>
    </source>
</reference>
<dbReference type="PANTHER" id="PTHR47234">
    <property type="match status" value="1"/>
</dbReference>
<evidence type="ECO:0000256" key="10">
    <source>
        <dbReference type="PROSITE-ProRule" id="PRU01360"/>
    </source>
</evidence>
<keyword evidence="2 10" id="KW-0813">Transport</keyword>
<evidence type="ECO:0000256" key="9">
    <source>
        <dbReference type="ARBA" id="ARBA00023237"/>
    </source>
</evidence>
<gene>
    <name evidence="14" type="ORF">J2792_002899</name>
</gene>
<keyword evidence="14" id="KW-0675">Receptor</keyword>